<evidence type="ECO:0000313" key="2">
    <source>
        <dbReference type="Proteomes" id="UP000008694"/>
    </source>
</evidence>
<dbReference type="AlphaFoldDB" id="D7KR85"/>
<reference evidence="2" key="1">
    <citation type="journal article" date="2011" name="Nat. Genet.">
        <title>The Arabidopsis lyrata genome sequence and the basis of rapid genome size change.</title>
        <authorList>
            <person name="Hu T.T."/>
            <person name="Pattyn P."/>
            <person name="Bakker E.G."/>
            <person name="Cao J."/>
            <person name="Cheng J.-F."/>
            <person name="Clark R.M."/>
            <person name="Fahlgren N."/>
            <person name="Fawcett J.A."/>
            <person name="Grimwood J."/>
            <person name="Gundlach H."/>
            <person name="Haberer G."/>
            <person name="Hollister J.D."/>
            <person name="Ossowski S."/>
            <person name="Ottilar R.P."/>
            <person name="Salamov A.A."/>
            <person name="Schneeberger K."/>
            <person name="Spannagl M."/>
            <person name="Wang X."/>
            <person name="Yang L."/>
            <person name="Nasrallah M.E."/>
            <person name="Bergelson J."/>
            <person name="Carrington J.C."/>
            <person name="Gaut B.S."/>
            <person name="Schmutz J."/>
            <person name="Mayer K.F.X."/>
            <person name="Van de Peer Y."/>
            <person name="Grigoriev I.V."/>
            <person name="Nordborg M."/>
            <person name="Weigel D."/>
            <person name="Guo Y.-L."/>
        </authorList>
    </citation>
    <scope>NUCLEOTIDE SEQUENCE [LARGE SCALE GENOMIC DNA]</scope>
    <source>
        <strain evidence="2">cv. MN47</strain>
    </source>
</reference>
<dbReference type="EMBL" id="GL348714">
    <property type="protein sequence ID" value="EFH65173.1"/>
    <property type="molecule type" value="Genomic_DNA"/>
</dbReference>
<keyword evidence="2" id="KW-1185">Reference proteome</keyword>
<dbReference type="HOGENOM" id="CLU_3053053_0_0_1"/>
<evidence type="ECO:0000313" key="1">
    <source>
        <dbReference type="EMBL" id="EFH65173.1"/>
    </source>
</evidence>
<organism evidence="2">
    <name type="scientific">Arabidopsis lyrata subsp. lyrata</name>
    <name type="common">Lyre-leaved rock-cress</name>
    <dbReference type="NCBI Taxonomy" id="81972"/>
    <lineage>
        <taxon>Eukaryota</taxon>
        <taxon>Viridiplantae</taxon>
        <taxon>Streptophyta</taxon>
        <taxon>Embryophyta</taxon>
        <taxon>Tracheophyta</taxon>
        <taxon>Spermatophyta</taxon>
        <taxon>Magnoliopsida</taxon>
        <taxon>eudicotyledons</taxon>
        <taxon>Gunneridae</taxon>
        <taxon>Pentapetalae</taxon>
        <taxon>rosids</taxon>
        <taxon>malvids</taxon>
        <taxon>Brassicales</taxon>
        <taxon>Brassicaceae</taxon>
        <taxon>Camelineae</taxon>
        <taxon>Arabidopsis</taxon>
    </lineage>
</organism>
<sequence length="54" mass="6629">MFVARPFLSTVRFLFSLMLANRKTWFYYHLMLFGPNSNFPFIKARSLYVYHLFK</sequence>
<dbReference type="Gramene" id="scaffold_202256.1">
    <property type="protein sequence ID" value="scaffold_202256.1"/>
    <property type="gene ID" value="scaffold_202256.1"/>
</dbReference>
<name>D7KR85_ARALL</name>
<proteinExistence type="predicted"/>
<gene>
    <name evidence="1" type="ORF">ARALYDRAFT_895182</name>
</gene>
<accession>D7KR85</accession>
<dbReference type="Proteomes" id="UP000008694">
    <property type="component" value="Unassembled WGS sequence"/>
</dbReference>
<protein>
    <submittedName>
        <fullName evidence="1">Expressed protein</fullName>
    </submittedName>
</protein>